<dbReference type="Pfam" id="PF24674">
    <property type="entry name" value="MACPF_SNTX"/>
    <property type="match status" value="1"/>
</dbReference>
<comment type="caution">
    <text evidence="5">The sequence shown here is derived from an EMBL/GenBank/DDBJ whole genome shotgun (WGS) entry which is preliminary data.</text>
</comment>
<dbReference type="Pfam" id="PF24676">
    <property type="entry name" value="DUF7656"/>
    <property type="match status" value="1"/>
</dbReference>
<dbReference type="CDD" id="cd00882">
    <property type="entry name" value="Ras_like_GTPase"/>
    <property type="match status" value="1"/>
</dbReference>
<evidence type="ECO:0000313" key="6">
    <source>
        <dbReference type="Proteomes" id="UP000827724"/>
    </source>
</evidence>
<dbReference type="InterPro" id="IPR027417">
    <property type="entry name" value="P-loop_NTPase"/>
</dbReference>
<dbReference type="Proteomes" id="UP000827724">
    <property type="component" value="Unassembled WGS sequence"/>
</dbReference>
<dbReference type="Gene3D" id="3.40.50.300">
    <property type="entry name" value="P-loop containing nucleotide triphosphate hydrolases"/>
    <property type="match status" value="1"/>
</dbReference>
<feature type="domain" description="SNTX MACPF/CDC-like" evidence="2">
    <location>
        <begin position="6"/>
        <end position="255"/>
    </location>
</feature>
<evidence type="ECO:0000313" key="5">
    <source>
        <dbReference type="EMBL" id="KAH6608630.1"/>
    </source>
</evidence>
<dbReference type="SUPFAM" id="SSF52540">
    <property type="entry name" value="P-loop containing nucleoside triphosphate hydrolases"/>
    <property type="match status" value="2"/>
</dbReference>
<dbReference type="AlphaFoldDB" id="A0A9P8QLR4"/>
<dbReference type="EMBL" id="JAIWOZ010000002">
    <property type="protein sequence ID" value="KAH6608630.1"/>
    <property type="molecule type" value="Genomic_DNA"/>
</dbReference>
<protein>
    <recommendedName>
        <fullName evidence="7">G domain-containing protein</fullName>
    </recommendedName>
</protein>
<feature type="domain" description="DUF7656" evidence="3">
    <location>
        <begin position="385"/>
        <end position="485"/>
    </location>
</feature>
<dbReference type="PANTHER" id="PTHR32046:SF11">
    <property type="entry name" value="IMMUNE-ASSOCIATED NUCLEOTIDE-BINDING PROTEIN 10-LIKE"/>
    <property type="match status" value="1"/>
</dbReference>
<evidence type="ECO:0008006" key="7">
    <source>
        <dbReference type="Google" id="ProtNLM"/>
    </source>
</evidence>
<dbReference type="InterPro" id="IPR058519">
    <property type="entry name" value="DUF8206"/>
</dbReference>
<dbReference type="OrthoDB" id="8954335at2759"/>
<feature type="region of interest" description="Disordered" evidence="1">
    <location>
        <begin position="1172"/>
        <end position="1200"/>
    </location>
</feature>
<dbReference type="PROSITE" id="PS00675">
    <property type="entry name" value="SIGMA54_INTERACT_1"/>
    <property type="match status" value="1"/>
</dbReference>
<evidence type="ECO:0000259" key="3">
    <source>
        <dbReference type="Pfam" id="PF24676"/>
    </source>
</evidence>
<evidence type="ECO:0000256" key="1">
    <source>
        <dbReference type="SAM" id="MobiDB-lite"/>
    </source>
</evidence>
<gene>
    <name evidence="5" type="ORF">Trco_001976</name>
</gene>
<dbReference type="Pfam" id="PF26633">
    <property type="entry name" value="DUF8206"/>
    <property type="match status" value="1"/>
</dbReference>
<reference evidence="5" key="1">
    <citation type="submission" date="2021-08" db="EMBL/GenBank/DDBJ databases">
        <title>Chromosome-Level Trichoderma cornu-damae using Hi-C Data.</title>
        <authorList>
            <person name="Kim C.S."/>
        </authorList>
    </citation>
    <scope>NUCLEOTIDE SEQUENCE</scope>
    <source>
        <strain evidence="5">KA19-0412C</strain>
    </source>
</reference>
<evidence type="ECO:0000259" key="4">
    <source>
        <dbReference type="Pfam" id="PF26633"/>
    </source>
</evidence>
<feature type="domain" description="DUF8206" evidence="4">
    <location>
        <begin position="921"/>
        <end position="1002"/>
    </location>
</feature>
<evidence type="ECO:0000259" key="2">
    <source>
        <dbReference type="Pfam" id="PF24674"/>
    </source>
</evidence>
<dbReference type="InterPro" id="IPR056073">
    <property type="entry name" value="DUF7656"/>
</dbReference>
<keyword evidence="6" id="KW-1185">Reference proteome</keyword>
<proteinExistence type="predicted"/>
<dbReference type="InterPro" id="IPR056072">
    <property type="entry name" value="SNTX_MACPF/CDC-like_dom"/>
</dbReference>
<organism evidence="5 6">
    <name type="scientific">Trichoderma cornu-damae</name>
    <dbReference type="NCBI Taxonomy" id="654480"/>
    <lineage>
        <taxon>Eukaryota</taxon>
        <taxon>Fungi</taxon>
        <taxon>Dikarya</taxon>
        <taxon>Ascomycota</taxon>
        <taxon>Pezizomycotina</taxon>
        <taxon>Sordariomycetes</taxon>
        <taxon>Hypocreomycetidae</taxon>
        <taxon>Hypocreales</taxon>
        <taxon>Hypocreaceae</taxon>
        <taxon>Trichoderma</taxon>
    </lineage>
</organism>
<dbReference type="InterPro" id="IPR025662">
    <property type="entry name" value="Sigma_54_int_dom_ATP-bd_1"/>
</dbReference>
<dbReference type="PANTHER" id="PTHR32046">
    <property type="entry name" value="G DOMAIN-CONTAINING PROTEIN"/>
    <property type="match status" value="1"/>
</dbReference>
<name>A0A9P8QLR4_9HYPO</name>
<accession>A0A9P8QLR4</accession>
<sequence>MHDPFIPALGRIAEIGTLYDADTDRFLQASVLPGDRCASHVSIQPDSRTEVALSACASYADVFKDLHIGDTTAVHILADLVHLRGSAVFLRDFSPGGGIGAAVIHQILTVNQTLDNLIEAFNSGSDLTPLRTSHSHCTHVVTGIRWGLRTVVAANRPASNKSSRLEEDEKAAFERDLNSLRCAIESAHLTAQRPPEMELCNELTLYSDVLDEEGLVMQDISEVCDFIRIAPDHVRRESGGKGWPIAYTMIPMTALCYFLTLPREFQIGLKPTRNDYLANFIQLFDDFEASAVKLQSYHVYLKSHMAHVAKDHMNLVLASIESLGEMKRGTLKQLHHALLDVRNGKRELSILHDVHRRAVSEEPTPKQLSAIAGQETDKLEFIAGVIAQGAKYLGHNGLSLGAVSKSRKGSRYYVFHFHSASMNQTGEWNDNCVLLLELLGQSDEDMPVYVLDHDAANSHIHPEVPYISQYKGEEELIPDVLRHRQFLSSKCFARSCDAALDTSKHQRPVKRSIVRMPCPRPGCESKQAEWLCPHCMTEIEYGSSDGLFYCECGCGPFGTFEFKCNDPEHGSGYEKYDSETLRSILSGMGQDDDYINILILGETGVGKSTFINAFVNYLSYSTLDEAKDADGLASVIPCSFSLQSMDRENLERGIQEYNIKVGAREDEADGSTGKSATQKSSVYAVTIGTKTYRLIDTPGIGDTRGLSYDKENMADILKTISSYDALHGILVLVKSNNARLTVTFRFCVKELLTHLHRSAAKSMAFGFTNTRISNYAPGDTFKPLKSLLDEHTDIPITLSASTTYCFDSESFRYLAAYKQGVPQSNEQEFRLSWDHSRKEAHRLLSYFASTPPHPVSSTLSLNGARRLILELTKPMASISESIRKSIKLCESKKAELGNTRLAAHGLRRRLRLERIQFTAVKLEKPRTVCKNISCCDFKDSGLGDGEVVTIYKTHCHPICYLINVKEDVVADPGLMQCWAFYGTNTCRVCQHRWQEHLHVLYELSESKVEVTDTEIERQLKANADDMTLRQTALNRLNQTIEEYKHELDEIRRAAARFCLFLRENAITVINDATLDYIDMLIQDEKSLIDAGKQRGIPIDANQRRLEALQGDRQIHIQLVETFRQNMKEPTCSDDALLDERGVDALVQKLYKLKHFGGDLEHIKYVIASSLEETSRERPFRTPPRERGATRRESRSGAPDN</sequence>
<feature type="compositionally biased region" description="Basic and acidic residues" evidence="1">
    <location>
        <begin position="1172"/>
        <end position="1194"/>
    </location>
</feature>